<name>A0AAE0WEG1_9BIVA</name>
<reference evidence="3" key="1">
    <citation type="journal article" date="2021" name="Genome Biol. Evol.">
        <title>A High-Quality Reference Genome for a Parasitic Bivalve with Doubly Uniparental Inheritance (Bivalvia: Unionida).</title>
        <authorList>
            <person name="Smith C.H."/>
        </authorList>
    </citation>
    <scope>NUCLEOTIDE SEQUENCE</scope>
    <source>
        <strain evidence="3">CHS0354</strain>
    </source>
</reference>
<protein>
    <recommendedName>
        <fullName evidence="2">Apple domain-containing protein</fullName>
    </recommendedName>
</protein>
<dbReference type="Proteomes" id="UP001195483">
    <property type="component" value="Unassembled WGS sequence"/>
</dbReference>
<reference evidence="3" key="3">
    <citation type="submission" date="2023-05" db="EMBL/GenBank/DDBJ databases">
        <authorList>
            <person name="Smith C.H."/>
        </authorList>
    </citation>
    <scope>NUCLEOTIDE SEQUENCE</scope>
    <source>
        <strain evidence="3">CHS0354</strain>
        <tissue evidence="3">Mantle</tissue>
    </source>
</reference>
<evidence type="ECO:0000313" key="4">
    <source>
        <dbReference type="Proteomes" id="UP001195483"/>
    </source>
</evidence>
<evidence type="ECO:0000256" key="1">
    <source>
        <dbReference type="ARBA" id="ARBA00023157"/>
    </source>
</evidence>
<proteinExistence type="predicted"/>
<comment type="caution">
    <text evidence="3">The sequence shown here is derived from an EMBL/GenBank/DDBJ whole genome shotgun (WGS) entry which is preliminary data.</text>
</comment>
<reference evidence="3" key="2">
    <citation type="journal article" date="2021" name="Genome Biol. Evol.">
        <title>Developing a high-quality reference genome for a parasitic bivalve with doubly uniparental inheritance (Bivalvia: Unionida).</title>
        <authorList>
            <person name="Smith C.H."/>
        </authorList>
    </citation>
    <scope>NUCLEOTIDE SEQUENCE</scope>
    <source>
        <strain evidence="3">CHS0354</strain>
        <tissue evidence="3">Mantle</tissue>
    </source>
</reference>
<evidence type="ECO:0000313" key="3">
    <source>
        <dbReference type="EMBL" id="KAK3611656.1"/>
    </source>
</evidence>
<dbReference type="InterPro" id="IPR003609">
    <property type="entry name" value="Pan_app"/>
</dbReference>
<dbReference type="Pfam" id="PF00024">
    <property type="entry name" value="PAN_1"/>
    <property type="match status" value="2"/>
</dbReference>
<dbReference type="EMBL" id="JAEAOA010000741">
    <property type="protein sequence ID" value="KAK3611656.1"/>
    <property type="molecule type" value="Genomic_DNA"/>
</dbReference>
<dbReference type="Gene3D" id="3.50.4.10">
    <property type="entry name" value="Hepatocyte Growth Factor"/>
    <property type="match status" value="2"/>
</dbReference>
<dbReference type="PROSITE" id="PS50948">
    <property type="entry name" value="PAN"/>
    <property type="match status" value="1"/>
</dbReference>
<evidence type="ECO:0000259" key="2">
    <source>
        <dbReference type="PROSITE" id="PS50948"/>
    </source>
</evidence>
<accession>A0AAE0WEG1</accession>
<dbReference type="AlphaFoldDB" id="A0AAE0WEG1"/>
<sequence length="321" mass="36483">MQQTKKDELFWIIYPLLMEYALSEDTCERGTCLGHLSFGEFLPRSAFTTKYELSPYQCATECWLRRQRCKSFNYRRSAFSCQLCEEDSGPGGINLQPKAGSIHSNINTWKNILIGHCKEINCSWTQKCDPSRPLGASSCVPTECAFLELKLGMTIEPSNETAVGTKARRRCMSQNMERGDPITTCLEAEWSSSDFICVKQNWIQDTIYPNNTHRSEVISVATNIDLLACMQQCDDKANNCWSFFYDNHSSHCVLSSSFRRGLPQGLQLSDGLVYYTGKYQSIGLQMDSSAKRASIRSLSNRWTGLLYRQVSEHWSTDGFVC</sequence>
<dbReference type="InterPro" id="IPR035976">
    <property type="entry name" value="Sushi/SCR/CCP_sf"/>
</dbReference>
<feature type="domain" description="Apple" evidence="2">
    <location>
        <begin position="197"/>
        <end position="279"/>
    </location>
</feature>
<keyword evidence="1" id="KW-1015">Disulfide bond</keyword>
<organism evidence="3 4">
    <name type="scientific">Potamilus streckersoni</name>
    <dbReference type="NCBI Taxonomy" id="2493646"/>
    <lineage>
        <taxon>Eukaryota</taxon>
        <taxon>Metazoa</taxon>
        <taxon>Spiralia</taxon>
        <taxon>Lophotrochozoa</taxon>
        <taxon>Mollusca</taxon>
        <taxon>Bivalvia</taxon>
        <taxon>Autobranchia</taxon>
        <taxon>Heteroconchia</taxon>
        <taxon>Palaeoheterodonta</taxon>
        <taxon>Unionida</taxon>
        <taxon>Unionoidea</taxon>
        <taxon>Unionidae</taxon>
        <taxon>Ambleminae</taxon>
        <taxon>Lampsilini</taxon>
        <taxon>Potamilus</taxon>
    </lineage>
</organism>
<keyword evidence="4" id="KW-1185">Reference proteome</keyword>
<dbReference type="SUPFAM" id="SSF57414">
    <property type="entry name" value="Hairpin loop containing domain-like"/>
    <property type="match status" value="2"/>
</dbReference>
<dbReference type="SUPFAM" id="SSF57535">
    <property type="entry name" value="Complement control module/SCR domain"/>
    <property type="match status" value="1"/>
</dbReference>
<gene>
    <name evidence="3" type="ORF">CHS0354_012026</name>
</gene>